<evidence type="ECO:0000313" key="2">
    <source>
        <dbReference type="Proteomes" id="UP000012062"/>
    </source>
</evidence>
<dbReference type="Gene3D" id="3.20.20.100">
    <property type="entry name" value="NADP-dependent oxidoreductase domain"/>
    <property type="match status" value="1"/>
</dbReference>
<protein>
    <recommendedName>
        <fullName evidence="3">Aldo/keto reductase</fullName>
    </recommendedName>
</protein>
<accession>M5EX46</accession>
<dbReference type="InterPro" id="IPR036812">
    <property type="entry name" value="NAD(P)_OxRdtase_dom_sf"/>
</dbReference>
<dbReference type="SUPFAM" id="SSF51430">
    <property type="entry name" value="NAD(P)-linked oxidoreductase"/>
    <property type="match status" value="1"/>
</dbReference>
<dbReference type="STRING" id="1297569.MESS2_1230007"/>
<comment type="caution">
    <text evidence="1">The sequence shown here is derived from an EMBL/GenBank/DDBJ whole genome shotgun (WGS) entry which is preliminary data.</text>
</comment>
<dbReference type="EMBL" id="CAUM01000028">
    <property type="protein sequence ID" value="CCV04206.1"/>
    <property type="molecule type" value="Genomic_DNA"/>
</dbReference>
<gene>
    <name evidence="1" type="ORF">MESS2_1230007</name>
</gene>
<reference evidence="1 2" key="1">
    <citation type="submission" date="2013-02" db="EMBL/GenBank/DDBJ databases">
        <authorList>
            <person name="Genoscope - CEA"/>
        </authorList>
    </citation>
    <scope>NUCLEOTIDE SEQUENCE [LARGE SCALE GENOMIC DNA]</scope>
    <source>
        <strain evidence="1 2">STM 2683</strain>
    </source>
</reference>
<evidence type="ECO:0008006" key="3">
    <source>
        <dbReference type="Google" id="ProtNLM"/>
    </source>
</evidence>
<evidence type="ECO:0000313" key="1">
    <source>
        <dbReference type="EMBL" id="CCV04206.1"/>
    </source>
</evidence>
<dbReference type="Proteomes" id="UP000012062">
    <property type="component" value="Unassembled WGS sequence"/>
</dbReference>
<proteinExistence type="predicted"/>
<sequence>MGFWRGSRGLFRFPGTRNFDHLNENLGALNVELTSADLGEIETAFSTITIHGGRMNDAQMELVDQTV</sequence>
<keyword evidence="2" id="KW-1185">Reference proteome</keyword>
<name>M5EX46_9HYPH</name>
<dbReference type="AlphaFoldDB" id="M5EX46"/>
<organism evidence="1 2">
    <name type="scientific">Mesorhizobium metallidurans STM 2683</name>
    <dbReference type="NCBI Taxonomy" id="1297569"/>
    <lineage>
        <taxon>Bacteria</taxon>
        <taxon>Pseudomonadati</taxon>
        <taxon>Pseudomonadota</taxon>
        <taxon>Alphaproteobacteria</taxon>
        <taxon>Hyphomicrobiales</taxon>
        <taxon>Phyllobacteriaceae</taxon>
        <taxon>Mesorhizobium</taxon>
    </lineage>
</organism>
<dbReference type="eggNOG" id="COG0667">
    <property type="taxonomic scope" value="Bacteria"/>
</dbReference>